<dbReference type="PANTHER" id="PTHR43048">
    <property type="entry name" value="METHYLMALONYL-COA EPIMERASE"/>
    <property type="match status" value="1"/>
</dbReference>
<dbReference type="PANTHER" id="PTHR43048:SF5">
    <property type="entry name" value="BLR5325 PROTEIN"/>
    <property type="match status" value="1"/>
</dbReference>
<protein>
    <recommendedName>
        <fullName evidence="2">VOC domain-containing protein</fullName>
    </recommendedName>
</protein>
<accession>A0ABN2Q9V5</accession>
<evidence type="ECO:0000313" key="3">
    <source>
        <dbReference type="EMBL" id="GAA1947619.1"/>
    </source>
</evidence>
<dbReference type="SUPFAM" id="SSF54593">
    <property type="entry name" value="Glyoxalase/Bleomycin resistance protein/Dihydroxybiphenyl dioxygenase"/>
    <property type="match status" value="1"/>
</dbReference>
<reference evidence="3 4" key="1">
    <citation type="journal article" date="2019" name="Int. J. Syst. Evol. Microbiol.">
        <title>The Global Catalogue of Microorganisms (GCM) 10K type strain sequencing project: providing services to taxonomists for standard genome sequencing and annotation.</title>
        <authorList>
            <consortium name="The Broad Institute Genomics Platform"/>
            <consortium name="The Broad Institute Genome Sequencing Center for Infectious Disease"/>
            <person name="Wu L."/>
            <person name="Ma J."/>
        </authorList>
    </citation>
    <scope>NUCLEOTIDE SEQUENCE [LARGE SCALE GENOMIC DNA]</scope>
    <source>
        <strain evidence="3 4">JCM 15309</strain>
    </source>
</reference>
<feature type="domain" description="VOC" evidence="2">
    <location>
        <begin position="2"/>
        <end position="136"/>
    </location>
</feature>
<dbReference type="InterPro" id="IPR051785">
    <property type="entry name" value="MMCE/EMCE_epimerase"/>
</dbReference>
<evidence type="ECO:0000256" key="1">
    <source>
        <dbReference type="ARBA" id="ARBA00022723"/>
    </source>
</evidence>
<gene>
    <name evidence="3" type="ORF">GCM10009798_03410</name>
</gene>
<sequence length="143" mass="15058">MTLDHVGLNVADLDAMSEWYCAALKLDVEFEFALDAAAVGCDFRGAMLRSPDGWRLELLSRPGSRPGLQAASPVEAALTRGFGHIALDVPDVDAAYDALTAAGAGDRMSPRPSPEPGVRMAYVADPEGNLVELLDRTTAGSPS</sequence>
<evidence type="ECO:0000313" key="4">
    <source>
        <dbReference type="Proteomes" id="UP001500571"/>
    </source>
</evidence>
<keyword evidence="4" id="KW-1185">Reference proteome</keyword>
<dbReference type="EMBL" id="BAAAPB010000001">
    <property type="protein sequence ID" value="GAA1947619.1"/>
    <property type="molecule type" value="Genomic_DNA"/>
</dbReference>
<organism evidence="3 4">
    <name type="scientific">Nocardioides panacihumi</name>
    <dbReference type="NCBI Taxonomy" id="400774"/>
    <lineage>
        <taxon>Bacteria</taxon>
        <taxon>Bacillati</taxon>
        <taxon>Actinomycetota</taxon>
        <taxon>Actinomycetes</taxon>
        <taxon>Propionibacteriales</taxon>
        <taxon>Nocardioidaceae</taxon>
        <taxon>Nocardioides</taxon>
    </lineage>
</organism>
<dbReference type="Proteomes" id="UP001500571">
    <property type="component" value="Unassembled WGS sequence"/>
</dbReference>
<dbReference type="CDD" id="cd06587">
    <property type="entry name" value="VOC"/>
    <property type="match status" value="1"/>
</dbReference>
<dbReference type="InterPro" id="IPR037523">
    <property type="entry name" value="VOC_core"/>
</dbReference>
<dbReference type="InterPro" id="IPR029068">
    <property type="entry name" value="Glyas_Bleomycin-R_OHBP_Dase"/>
</dbReference>
<dbReference type="Pfam" id="PF00903">
    <property type="entry name" value="Glyoxalase"/>
    <property type="match status" value="1"/>
</dbReference>
<dbReference type="Gene3D" id="3.10.180.10">
    <property type="entry name" value="2,3-Dihydroxybiphenyl 1,2-Dioxygenase, domain 1"/>
    <property type="match status" value="1"/>
</dbReference>
<proteinExistence type="predicted"/>
<dbReference type="InterPro" id="IPR004360">
    <property type="entry name" value="Glyas_Fos-R_dOase_dom"/>
</dbReference>
<evidence type="ECO:0000259" key="2">
    <source>
        <dbReference type="PROSITE" id="PS51819"/>
    </source>
</evidence>
<dbReference type="RefSeq" id="WP_344041767.1">
    <property type="nucleotide sequence ID" value="NZ_BAAAPB010000001.1"/>
</dbReference>
<keyword evidence="1" id="KW-0479">Metal-binding</keyword>
<name>A0ABN2Q9V5_9ACTN</name>
<dbReference type="PROSITE" id="PS51819">
    <property type="entry name" value="VOC"/>
    <property type="match status" value="1"/>
</dbReference>
<comment type="caution">
    <text evidence="3">The sequence shown here is derived from an EMBL/GenBank/DDBJ whole genome shotgun (WGS) entry which is preliminary data.</text>
</comment>